<protein>
    <recommendedName>
        <fullName evidence="2">Phytocyanin domain-containing protein</fullName>
    </recommendedName>
</protein>
<keyword evidence="4" id="KW-1185">Reference proteome</keyword>
<dbReference type="Gene3D" id="2.60.40.420">
    <property type="entry name" value="Cupredoxins - blue copper proteins"/>
    <property type="match status" value="2"/>
</dbReference>
<dbReference type="Proteomes" id="UP001281410">
    <property type="component" value="Unassembled WGS sequence"/>
</dbReference>
<dbReference type="Pfam" id="PF02298">
    <property type="entry name" value="Cu_bind_like"/>
    <property type="match status" value="1"/>
</dbReference>
<evidence type="ECO:0000256" key="1">
    <source>
        <dbReference type="SAM" id="SignalP"/>
    </source>
</evidence>
<dbReference type="PANTHER" id="PTHR34052:SF1">
    <property type="entry name" value="OS06G0216700 PROTEIN"/>
    <property type="match status" value="1"/>
</dbReference>
<name>A0AAD9ZZU1_9ROSI</name>
<dbReference type="SUPFAM" id="SSF49503">
    <property type="entry name" value="Cupredoxins"/>
    <property type="match status" value="2"/>
</dbReference>
<evidence type="ECO:0000259" key="2">
    <source>
        <dbReference type="PROSITE" id="PS51485"/>
    </source>
</evidence>
<evidence type="ECO:0000313" key="4">
    <source>
        <dbReference type="Proteomes" id="UP001281410"/>
    </source>
</evidence>
<dbReference type="PROSITE" id="PS51485">
    <property type="entry name" value="PHYTOCYANIN"/>
    <property type="match status" value="2"/>
</dbReference>
<feature type="domain" description="Phytocyanin" evidence="2">
    <location>
        <begin position="64"/>
        <end position="178"/>
    </location>
</feature>
<organism evidence="3 4">
    <name type="scientific">Dipteronia sinensis</name>
    <dbReference type="NCBI Taxonomy" id="43782"/>
    <lineage>
        <taxon>Eukaryota</taxon>
        <taxon>Viridiplantae</taxon>
        <taxon>Streptophyta</taxon>
        <taxon>Embryophyta</taxon>
        <taxon>Tracheophyta</taxon>
        <taxon>Spermatophyta</taxon>
        <taxon>Magnoliopsida</taxon>
        <taxon>eudicotyledons</taxon>
        <taxon>Gunneridae</taxon>
        <taxon>Pentapetalae</taxon>
        <taxon>rosids</taxon>
        <taxon>malvids</taxon>
        <taxon>Sapindales</taxon>
        <taxon>Sapindaceae</taxon>
        <taxon>Hippocastanoideae</taxon>
        <taxon>Acereae</taxon>
        <taxon>Dipteronia</taxon>
    </lineage>
</organism>
<evidence type="ECO:0000313" key="3">
    <source>
        <dbReference type="EMBL" id="KAK3195704.1"/>
    </source>
</evidence>
<dbReference type="EMBL" id="JANJYJ010000008">
    <property type="protein sequence ID" value="KAK3195704.1"/>
    <property type="molecule type" value="Genomic_DNA"/>
</dbReference>
<dbReference type="GO" id="GO:0009055">
    <property type="term" value="F:electron transfer activity"/>
    <property type="evidence" value="ECO:0007669"/>
    <property type="project" value="InterPro"/>
</dbReference>
<accession>A0AAD9ZZU1</accession>
<dbReference type="InterPro" id="IPR008972">
    <property type="entry name" value="Cupredoxin"/>
</dbReference>
<feature type="signal peptide" evidence="1">
    <location>
        <begin position="1"/>
        <end position="27"/>
    </location>
</feature>
<gene>
    <name evidence="3" type="ORF">Dsin_027014</name>
</gene>
<reference evidence="3" key="1">
    <citation type="journal article" date="2023" name="Plant J.">
        <title>Genome sequences and population genomics provide insights into the demographic history, inbreeding, and mutation load of two 'living fossil' tree species of Dipteronia.</title>
        <authorList>
            <person name="Feng Y."/>
            <person name="Comes H.P."/>
            <person name="Chen J."/>
            <person name="Zhu S."/>
            <person name="Lu R."/>
            <person name="Zhang X."/>
            <person name="Li P."/>
            <person name="Qiu J."/>
            <person name="Olsen K.M."/>
            <person name="Qiu Y."/>
        </authorList>
    </citation>
    <scope>NUCLEOTIDE SEQUENCE</scope>
    <source>
        <strain evidence="3">NBL</strain>
    </source>
</reference>
<comment type="caution">
    <text evidence="3">The sequence shown here is derived from an EMBL/GenBank/DDBJ whole genome shotgun (WGS) entry which is preliminary data.</text>
</comment>
<feature type="domain" description="Phytocyanin" evidence="2">
    <location>
        <begin position="211"/>
        <end position="325"/>
    </location>
</feature>
<proteinExistence type="predicted"/>
<dbReference type="PANTHER" id="PTHR34052">
    <property type="entry name" value="GLYCINE-RICH PROTEIN-LIKE"/>
    <property type="match status" value="1"/>
</dbReference>
<dbReference type="AlphaFoldDB" id="A0AAD9ZZU1"/>
<keyword evidence="1" id="KW-0732">Signal</keyword>
<dbReference type="InterPro" id="IPR003245">
    <property type="entry name" value="Phytocyanin_dom"/>
</dbReference>
<sequence>MAGFGVSDRSLILIVAAASMLVTVSVANRDWYYGGGGGGFNYTTHWPWGPRNDSHSLNRTNQPNKIIVGGSDHWHYGFNYSVWAFQNNPFYVSDVLVFKYDPPSKTPFHHSVYLLPNMWSYMTCDMSSAKLIANTTQGDGDGFEFVLKGWQPYYFACGESAGLHCREGRMKFFMAGFGVLDRSLILIVVAASMLVTVSVANRDWYNGRCGDNIIVGGSDHWRYGFNYSVWASQNRPLYVNDVLVFKYDPPSKSQFHHSVYLLPDMSSYLTCDLSRAKLIANTTQGDGEGFEFVLKKSQPYYLACGERGGLHCKDGGMKFFVNPVSIDCGHY</sequence>
<feature type="chain" id="PRO_5042165196" description="Phytocyanin domain-containing protein" evidence="1">
    <location>
        <begin position="28"/>
        <end position="331"/>
    </location>
</feature>